<dbReference type="Pfam" id="PF01066">
    <property type="entry name" value="CDP-OH_P_transf"/>
    <property type="match status" value="1"/>
</dbReference>
<proteinExistence type="inferred from homology"/>
<keyword evidence="3" id="KW-0472">Membrane</keyword>
<name>A0A1M4VB87_9BACE</name>
<evidence type="ECO:0000313" key="5">
    <source>
        <dbReference type="Proteomes" id="UP000184509"/>
    </source>
</evidence>
<dbReference type="PROSITE" id="PS00379">
    <property type="entry name" value="CDP_ALCOHOL_P_TRANSF"/>
    <property type="match status" value="1"/>
</dbReference>
<keyword evidence="5" id="KW-1185">Reference proteome</keyword>
<comment type="similarity">
    <text evidence="2">Belongs to the CDP-alcohol phosphatidyltransferase class-I family.</text>
</comment>
<feature type="transmembrane region" description="Helical" evidence="3">
    <location>
        <begin position="90"/>
        <end position="114"/>
    </location>
</feature>
<feature type="transmembrane region" description="Helical" evidence="3">
    <location>
        <begin position="6"/>
        <end position="24"/>
    </location>
</feature>
<dbReference type="InterPro" id="IPR000462">
    <property type="entry name" value="CDP-OH_P_trans"/>
</dbReference>
<keyword evidence="1 2" id="KW-0808">Transferase</keyword>
<keyword evidence="3" id="KW-0812">Transmembrane</keyword>
<dbReference type="InterPro" id="IPR043130">
    <property type="entry name" value="CDP-OH_PTrfase_TM_dom"/>
</dbReference>
<feature type="transmembrane region" description="Helical" evidence="3">
    <location>
        <begin position="120"/>
        <end position="140"/>
    </location>
</feature>
<dbReference type="GO" id="GO:0008654">
    <property type="term" value="P:phospholipid biosynthetic process"/>
    <property type="evidence" value="ECO:0007669"/>
    <property type="project" value="InterPro"/>
</dbReference>
<dbReference type="GO" id="GO:0016020">
    <property type="term" value="C:membrane"/>
    <property type="evidence" value="ECO:0007669"/>
    <property type="project" value="InterPro"/>
</dbReference>
<protein>
    <submittedName>
        <fullName evidence="4">CDP-diacylglycerol--glycerol-3-phosphate 3-phosphatidyltransferase</fullName>
    </submittedName>
</protein>
<feature type="transmembrane region" description="Helical" evidence="3">
    <location>
        <begin position="66"/>
        <end position="83"/>
    </location>
</feature>
<gene>
    <name evidence="4" type="ORF">SAMN05444405_102263</name>
</gene>
<dbReference type="Gene3D" id="1.20.120.1760">
    <property type="match status" value="1"/>
</dbReference>
<dbReference type="GO" id="GO:0016780">
    <property type="term" value="F:phosphotransferase activity, for other substituted phosphate groups"/>
    <property type="evidence" value="ECO:0007669"/>
    <property type="project" value="InterPro"/>
</dbReference>
<feature type="transmembrane region" description="Helical" evidence="3">
    <location>
        <begin position="44"/>
        <end position="60"/>
    </location>
</feature>
<evidence type="ECO:0000256" key="1">
    <source>
        <dbReference type="ARBA" id="ARBA00022679"/>
    </source>
</evidence>
<dbReference type="AlphaFoldDB" id="A0A1M4VB87"/>
<reference evidence="4 5" key="1">
    <citation type="submission" date="2016-11" db="EMBL/GenBank/DDBJ databases">
        <authorList>
            <person name="Jaros S."/>
            <person name="Januszkiewicz K."/>
            <person name="Wedrychowicz H."/>
        </authorList>
    </citation>
    <scope>NUCLEOTIDE SEQUENCE [LARGE SCALE GENOMIC DNA]</scope>
    <source>
        <strain evidence="4 5">DSM 26991</strain>
    </source>
</reference>
<dbReference type="InterPro" id="IPR048254">
    <property type="entry name" value="CDP_ALCOHOL_P_TRANSF_CS"/>
</dbReference>
<evidence type="ECO:0000256" key="2">
    <source>
        <dbReference type="RuleBase" id="RU003750"/>
    </source>
</evidence>
<accession>A0A1M4VB87</accession>
<evidence type="ECO:0000256" key="3">
    <source>
        <dbReference type="SAM" id="Phobius"/>
    </source>
</evidence>
<keyword evidence="3" id="KW-1133">Transmembrane helix</keyword>
<organism evidence="4 5">
    <name type="scientific">Bacteroides luti</name>
    <dbReference type="NCBI Taxonomy" id="1297750"/>
    <lineage>
        <taxon>Bacteria</taxon>
        <taxon>Pseudomonadati</taxon>
        <taxon>Bacteroidota</taxon>
        <taxon>Bacteroidia</taxon>
        <taxon>Bacteroidales</taxon>
        <taxon>Bacteroidaceae</taxon>
        <taxon>Bacteroides</taxon>
    </lineage>
</organism>
<sequence>MNSVTLFLILFFIAGITDVADGYIARKFKMVTALGARIDSVADIFFHIVLLLLLFLNYRWVFTENAALFVAILVIKFLSIIVSKMKFCKIIFLHTLANKLTGFLVFVAVPTVMLVENNSFLPALLYIALLTALEELLILIKEKEVNENRKSLFIK</sequence>
<dbReference type="EMBL" id="FQTV01000002">
    <property type="protein sequence ID" value="SHE66206.1"/>
    <property type="molecule type" value="Genomic_DNA"/>
</dbReference>
<dbReference type="Proteomes" id="UP000184509">
    <property type="component" value="Unassembled WGS sequence"/>
</dbReference>
<evidence type="ECO:0000313" key="4">
    <source>
        <dbReference type="EMBL" id="SHE66206.1"/>
    </source>
</evidence>
<dbReference type="STRING" id="1297750.SAMN05444405_102263"/>